<dbReference type="EMBL" id="JACHGW010000005">
    <property type="protein sequence ID" value="MBB6053144.1"/>
    <property type="molecule type" value="Genomic_DNA"/>
</dbReference>
<keyword evidence="3 4" id="KW-0408">Iron</keyword>
<dbReference type="Pfam" id="PF07691">
    <property type="entry name" value="PA14"/>
    <property type="match status" value="1"/>
</dbReference>
<dbReference type="AlphaFoldDB" id="A0A7W9SWD6"/>
<dbReference type="PROSITE" id="PS51007">
    <property type="entry name" value="CYTC"/>
    <property type="match status" value="1"/>
</dbReference>
<evidence type="ECO:0000313" key="8">
    <source>
        <dbReference type="EMBL" id="MBB6053144.1"/>
    </source>
</evidence>
<keyword evidence="5" id="KW-0732">Signal</keyword>
<evidence type="ECO:0000259" key="7">
    <source>
        <dbReference type="PROSITE" id="PS51820"/>
    </source>
</evidence>
<dbReference type="InterPro" id="IPR011658">
    <property type="entry name" value="PA14_dom"/>
</dbReference>
<evidence type="ECO:0000259" key="6">
    <source>
        <dbReference type="PROSITE" id="PS51007"/>
    </source>
</evidence>
<dbReference type="Pfam" id="PF07631">
    <property type="entry name" value="PSD4"/>
    <property type="match status" value="1"/>
</dbReference>
<dbReference type="SUPFAM" id="SSF46626">
    <property type="entry name" value="Cytochrome c"/>
    <property type="match status" value="1"/>
</dbReference>
<evidence type="ECO:0000256" key="3">
    <source>
        <dbReference type="ARBA" id="ARBA00023004"/>
    </source>
</evidence>
<dbReference type="GO" id="GO:0009055">
    <property type="term" value="F:electron transfer activity"/>
    <property type="evidence" value="ECO:0007669"/>
    <property type="project" value="InterPro"/>
</dbReference>
<dbReference type="GO" id="GO:0046872">
    <property type="term" value="F:metal ion binding"/>
    <property type="evidence" value="ECO:0007669"/>
    <property type="project" value="UniProtKB-KW"/>
</dbReference>
<dbReference type="InterPro" id="IPR013039">
    <property type="entry name" value="DUF1588"/>
</dbReference>
<accession>A0A7W9SWD6</accession>
<evidence type="ECO:0000256" key="4">
    <source>
        <dbReference type="PROSITE-ProRule" id="PRU00433"/>
    </source>
</evidence>
<keyword evidence="9" id="KW-1185">Reference proteome</keyword>
<dbReference type="SMART" id="SM00758">
    <property type="entry name" value="PA14"/>
    <property type="match status" value="1"/>
</dbReference>
<protein>
    <submittedName>
        <fullName evidence="8">Cytochrome c553</fullName>
    </submittedName>
</protein>
<evidence type="ECO:0000256" key="1">
    <source>
        <dbReference type="ARBA" id="ARBA00022617"/>
    </source>
</evidence>
<evidence type="ECO:0000256" key="5">
    <source>
        <dbReference type="SAM" id="SignalP"/>
    </source>
</evidence>
<dbReference type="RefSeq" id="WP_184203151.1">
    <property type="nucleotide sequence ID" value="NZ_JACHGW010000005.1"/>
</dbReference>
<feature type="signal peptide" evidence="5">
    <location>
        <begin position="1"/>
        <end position="22"/>
    </location>
</feature>
<dbReference type="InterPro" id="IPR011478">
    <property type="entry name" value="DUF1585"/>
</dbReference>
<keyword evidence="2 4" id="KW-0479">Metal-binding</keyword>
<dbReference type="GO" id="GO:0020037">
    <property type="term" value="F:heme binding"/>
    <property type="evidence" value="ECO:0007669"/>
    <property type="project" value="InterPro"/>
</dbReference>
<reference evidence="8 9" key="1">
    <citation type="submission" date="2020-08" db="EMBL/GenBank/DDBJ databases">
        <title>Genomic Encyclopedia of Type Strains, Phase IV (KMG-IV): sequencing the most valuable type-strain genomes for metagenomic binning, comparative biology and taxonomic classification.</title>
        <authorList>
            <person name="Goeker M."/>
        </authorList>
    </citation>
    <scope>NUCLEOTIDE SEQUENCE [LARGE SCALE GENOMIC DNA]</scope>
    <source>
        <strain evidence="8 9">DSM 23562</strain>
    </source>
</reference>
<evidence type="ECO:0000313" key="9">
    <source>
        <dbReference type="Proteomes" id="UP000520814"/>
    </source>
</evidence>
<dbReference type="InterPro" id="IPR037524">
    <property type="entry name" value="PA14/GLEYA"/>
</dbReference>
<dbReference type="Pfam" id="PF07627">
    <property type="entry name" value="PSCyt3"/>
    <property type="match status" value="1"/>
</dbReference>
<dbReference type="Gene3D" id="1.10.760.10">
    <property type="entry name" value="Cytochrome c-like domain"/>
    <property type="match status" value="1"/>
</dbReference>
<keyword evidence="1 4" id="KW-0349">Heme</keyword>
<dbReference type="SUPFAM" id="SSF56988">
    <property type="entry name" value="Anthrax protective antigen"/>
    <property type="match status" value="1"/>
</dbReference>
<dbReference type="Gene3D" id="3.90.182.10">
    <property type="entry name" value="Toxin - Anthrax Protective Antigen,domain 1"/>
    <property type="match status" value="1"/>
</dbReference>
<comment type="caution">
    <text evidence="8">The sequence shown here is derived from an EMBL/GenBank/DDBJ whole genome shotgun (WGS) entry which is preliminary data.</text>
</comment>
<feature type="domain" description="Cytochrome c" evidence="6">
    <location>
        <begin position="36"/>
        <end position="146"/>
    </location>
</feature>
<dbReference type="InterPro" id="IPR013043">
    <property type="entry name" value="DUF1595"/>
</dbReference>
<feature type="chain" id="PRO_5031412555" evidence="5">
    <location>
        <begin position="23"/>
        <end position="759"/>
    </location>
</feature>
<proteinExistence type="predicted"/>
<dbReference type="Pfam" id="PF07624">
    <property type="entry name" value="PSD2"/>
    <property type="match status" value="1"/>
</dbReference>
<name>A0A7W9SWD6_ARMRO</name>
<dbReference type="Proteomes" id="UP000520814">
    <property type="component" value="Unassembled WGS sequence"/>
</dbReference>
<feature type="domain" description="PA14" evidence="7">
    <location>
        <begin position="149"/>
        <end position="306"/>
    </location>
</feature>
<gene>
    <name evidence="8" type="ORF">HNQ39_004976</name>
</gene>
<dbReference type="InterPro" id="IPR013042">
    <property type="entry name" value="DUF1592"/>
</dbReference>
<dbReference type="Pfam" id="PF07637">
    <property type="entry name" value="PSD5"/>
    <property type="match status" value="1"/>
</dbReference>
<dbReference type="Pfam" id="PF13442">
    <property type="entry name" value="Cytochrome_CBB3"/>
    <property type="match status" value="1"/>
</dbReference>
<evidence type="ECO:0000256" key="2">
    <source>
        <dbReference type="ARBA" id="ARBA00022723"/>
    </source>
</evidence>
<dbReference type="InterPro" id="IPR036909">
    <property type="entry name" value="Cyt_c-like_dom_sf"/>
</dbReference>
<organism evidence="8 9">
    <name type="scientific">Armatimonas rosea</name>
    <dbReference type="NCBI Taxonomy" id="685828"/>
    <lineage>
        <taxon>Bacteria</taxon>
        <taxon>Bacillati</taxon>
        <taxon>Armatimonadota</taxon>
        <taxon>Armatimonadia</taxon>
        <taxon>Armatimonadales</taxon>
        <taxon>Armatimonadaceae</taxon>
        <taxon>Armatimonas</taxon>
    </lineage>
</organism>
<dbReference type="InterPro" id="IPR009056">
    <property type="entry name" value="Cyt_c-like_dom"/>
</dbReference>
<sequence>MLSKRLLLGTSLTLALTGLGVAQTKQKAKPKSSAMAAKPTGAQLFAAQCAPCHGAKGEGGAGYPKALAGTQTTQELASFVSKTMPPGAKHIAVADASLVAAFMQDAFYSPIAQERNRPARVSLSRLTARQFKSAVADLVGSFRGSATVGAERGLKAQYFKAKRFDQKERVLERTDPQVAFDFGIVGPVPDQFEPHQFSIRWEGSLVAPDTGEYELVVRSDHAVQLWINDNKKSLIDAWIKSGKDTEFRAPIYLLGGRAYPIRLEFSKSTVGVDDTEKKKGKPAPPAFVTLAWKRPHLTDEPIPSRCLVPRSVPETFLVNTPFPPEDRSMGYERSSMVSKAWDEAVTSAALETAQFVASRKWGMDDKVFARTFVERAFRRKLTEPEVERYVTRHFSQAPDTETALKRVVLLALKSPFFLYRENNTASKLALTLWDSLPDEALLKTELATPEAVRAQAEKMLADPRAWSKVREFLLTWLKVDQYPDLAKDKKRFPEFDDAAASDLRTSLELFLENTAWGENSDFRELLLSDKVYLNGRLAKVYGASLPSDAPFQAVSLDGSNRAGVLTQPYMLASLAYFATSDPIHRGVLITRNFLGRVLAPPPIAVTPTPPDLQPKLTTRQRVALQTKPAACNTCHSMINPLGYPLERFDAIGKLRDKENDQPIDATGSYQTRKGTLAKFNGPRELAQFLADSDEVHATFVERLFQFVTKQPIRAYGPKTSLELQKRFVESGFNIKKLLVEIAVVASSPAPTGNSGSGGG</sequence>
<dbReference type="PROSITE" id="PS51820">
    <property type="entry name" value="PA14"/>
    <property type="match status" value="1"/>
</dbReference>